<dbReference type="AlphaFoldDB" id="A0A6L7IRP5"/>
<accession>A0A6L7IRP5</accession>
<organism evidence="3 4">
    <name type="scientific">Eggerthella guodeyinii</name>
    <dbReference type="NCBI Taxonomy" id="2690837"/>
    <lineage>
        <taxon>Bacteria</taxon>
        <taxon>Bacillati</taxon>
        <taxon>Actinomycetota</taxon>
        <taxon>Coriobacteriia</taxon>
        <taxon>Eggerthellales</taxon>
        <taxon>Eggerthellaceae</taxon>
        <taxon>Eggerthella</taxon>
    </lineage>
</organism>
<feature type="transmembrane region" description="Helical" evidence="2">
    <location>
        <begin position="49"/>
        <end position="70"/>
    </location>
</feature>
<feature type="compositionally biased region" description="Low complexity" evidence="1">
    <location>
        <begin position="11"/>
        <end position="21"/>
    </location>
</feature>
<evidence type="ECO:0000313" key="4">
    <source>
        <dbReference type="Proteomes" id="UP000478463"/>
    </source>
</evidence>
<dbReference type="Proteomes" id="UP000478463">
    <property type="component" value="Chromosome"/>
</dbReference>
<protein>
    <submittedName>
        <fullName evidence="3">Tat pathway signal protein</fullName>
    </submittedName>
</protein>
<keyword evidence="2" id="KW-1133">Transmembrane helix</keyword>
<dbReference type="EMBL" id="CP063310">
    <property type="protein sequence ID" value="QOS69921.1"/>
    <property type="molecule type" value="Genomic_DNA"/>
</dbReference>
<feature type="region of interest" description="Disordered" evidence="1">
    <location>
        <begin position="1"/>
        <end position="38"/>
    </location>
</feature>
<evidence type="ECO:0000256" key="2">
    <source>
        <dbReference type="SAM" id="Phobius"/>
    </source>
</evidence>
<name>A0A6L7IRP5_9ACTN</name>
<feature type="compositionally biased region" description="Basic residues" evidence="1">
    <location>
        <begin position="1"/>
        <end position="10"/>
    </location>
</feature>
<evidence type="ECO:0000313" key="3">
    <source>
        <dbReference type="EMBL" id="QOS69921.1"/>
    </source>
</evidence>
<sequence>MGSAGAHRRSSAASSPTPRGSSNGGGNGNGGVRVPTPNGGEILLTRRHFLYGALGVGALAAVGGGASVIIEQTKSDPDDNLVVLEVPESAVLSSTSEEFTNTFAAVDDPATLMNQVGNFELPYGSLVWASDDDVAACLLPTDTGKPLTQVALLALNSGNYPIVLEQAVGIEEGFEIYDVRATSSGLIWAEADILDGVWRVYTARSDGASLGNPALVEEGDSEWEMPTIAAVGNRAFWQVLPKASGSKRAEPSLFKRATMGATDTETLWTSIGRMATAPYATGDSVVITPRTDTSSIHYQLVRVDANTGEALDTMALPTSMKPLEAGYGNTGFMFSFDAGYQYGDGIASLGTYAPASTVTNGDYSAAPWFRFSRNPTAPPAWCGSYLMVKSLTQVVGINFNTSQWFAFDVKSGADDYGEYLASTGSRDTVVTYTNVDDKPLDGEAKKYCLVRVWTPAG</sequence>
<feature type="compositionally biased region" description="Gly residues" evidence="1">
    <location>
        <begin position="22"/>
        <end position="31"/>
    </location>
</feature>
<evidence type="ECO:0000256" key="1">
    <source>
        <dbReference type="SAM" id="MobiDB-lite"/>
    </source>
</evidence>
<reference evidence="3 4" key="1">
    <citation type="submission" date="2020-10" db="EMBL/GenBank/DDBJ databases">
        <title>Eggerthella sp. nov., isolated from human feces.</title>
        <authorList>
            <person name="Yajun G."/>
        </authorList>
    </citation>
    <scope>NUCLEOTIDE SEQUENCE [LARGE SCALE GENOMIC DNA]</scope>
    <source>
        <strain evidence="3 4">HF-1101</strain>
    </source>
</reference>
<dbReference type="KEGG" id="egd:GS424_001460"/>
<gene>
    <name evidence="3" type="ORF">GS424_001460</name>
</gene>
<keyword evidence="2" id="KW-0812">Transmembrane</keyword>
<proteinExistence type="predicted"/>
<keyword evidence="2" id="KW-0472">Membrane</keyword>